<dbReference type="Pfam" id="PF12848">
    <property type="entry name" value="ABC_tran_Xtn"/>
    <property type="match status" value="1"/>
</dbReference>
<keyword evidence="2" id="KW-0547">Nucleotide-binding</keyword>
<dbReference type="InterPro" id="IPR003593">
    <property type="entry name" value="AAA+_ATPase"/>
</dbReference>
<dbReference type="Pfam" id="PF00005">
    <property type="entry name" value="ABC_tran"/>
    <property type="match status" value="2"/>
</dbReference>
<organism evidence="6 7">
    <name type="scientific">Gimibacter soli</name>
    <dbReference type="NCBI Taxonomy" id="3024400"/>
    <lineage>
        <taxon>Bacteria</taxon>
        <taxon>Pseudomonadati</taxon>
        <taxon>Pseudomonadota</taxon>
        <taxon>Alphaproteobacteria</taxon>
        <taxon>Kordiimonadales</taxon>
        <taxon>Temperatibacteraceae</taxon>
        <taxon>Gimibacter</taxon>
    </lineage>
</organism>
<name>A0AAE9XRU7_9PROT</name>
<dbReference type="Proteomes" id="UP001217500">
    <property type="component" value="Chromosome"/>
</dbReference>
<accession>A0AAE9XRU7</accession>
<dbReference type="InterPro" id="IPR017871">
    <property type="entry name" value="ABC_transporter-like_CS"/>
</dbReference>
<dbReference type="InterPro" id="IPR032781">
    <property type="entry name" value="ABC_tran_Xtn"/>
</dbReference>
<evidence type="ECO:0000256" key="1">
    <source>
        <dbReference type="ARBA" id="ARBA00022737"/>
    </source>
</evidence>
<gene>
    <name evidence="6" type="ORF">PH603_09665</name>
</gene>
<dbReference type="FunFam" id="3.40.50.300:FF:001092">
    <property type="entry name" value="ATP-binding cassette sub-family F member 2"/>
    <property type="match status" value="1"/>
</dbReference>
<protein>
    <submittedName>
        <fullName evidence="6">ABC-F family ATP-binding cassette domain-containing protein</fullName>
    </submittedName>
</protein>
<dbReference type="PANTHER" id="PTHR19211">
    <property type="entry name" value="ATP-BINDING TRANSPORT PROTEIN-RELATED"/>
    <property type="match status" value="1"/>
</dbReference>
<dbReference type="AlphaFoldDB" id="A0AAE9XRU7"/>
<feature type="domain" description="ABC transporter" evidence="5">
    <location>
        <begin position="310"/>
        <end position="525"/>
    </location>
</feature>
<evidence type="ECO:0000256" key="4">
    <source>
        <dbReference type="SAM" id="Coils"/>
    </source>
</evidence>
<dbReference type="KEGG" id="gso:PH603_09665"/>
<dbReference type="GO" id="GO:0016887">
    <property type="term" value="F:ATP hydrolysis activity"/>
    <property type="evidence" value="ECO:0007669"/>
    <property type="project" value="InterPro"/>
</dbReference>
<dbReference type="GO" id="GO:0005524">
    <property type="term" value="F:ATP binding"/>
    <property type="evidence" value="ECO:0007669"/>
    <property type="project" value="UniProtKB-KW"/>
</dbReference>
<dbReference type="Gene3D" id="3.40.50.300">
    <property type="entry name" value="P-loop containing nucleotide triphosphate hydrolases"/>
    <property type="match status" value="2"/>
</dbReference>
<evidence type="ECO:0000313" key="7">
    <source>
        <dbReference type="Proteomes" id="UP001217500"/>
    </source>
</evidence>
<dbReference type="SUPFAM" id="SSF52540">
    <property type="entry name" value="P-loop containing nucleoside triphosphate hydrolases"/>
    <property type="match status" value="2"/>
</dbReference>
<evidence type="ECO:0000259" key="5">
    <source>
        <dbReference type="PROSITE" id="PS50893"/>
    </source>
</evidence>
<sequence>MLHITDITYRIGDRLLIDQATVVVPAGHKVGLVGPNGAGKSTLLKMILGELSPETGEVKVRPSARLGHVGQEAPGGPQSLLDTVIQSNKELVSLEAEALTATDPHRIAEIHTRLADISAHTANARAATILKGLGFDEEAQARPCSSYSGGWRMRVALACVLFNEPDLLLLDEPTNYLDLEGVIWLETFLKSYPYTVLIVSHDRDLLNNAVGHIVHLEGGKLNIYTGGYDRFEQLRAEKMERQAALKSKQEAERRHIQAFVDRFKAKASKAKQAQSRLKLLEKMQPIATMATSETIPFRFPNPEPLSSPLIALEGASVGYEVDHPILKKLDLRVDMDDRIALLGANGNGKSTFAKLLSGRLAPMDGTCRKSKVLKVGYFAQHQLDELNPKSTPLDQMKKLMPDAIESKVRARLGSFGFGADKADRSIESLSGGEKARLMFAVCTFDAPQLLILDEPTNHLDVDSREALIHAINDFDGAVVLISHDRHLLEACADRLWLVEKGDVKRFEGDLADYRIHLLKERGGDRADKTDKSDSSRKAQRQAAADIRLKLAPLRREAERAEAKVEKLSALVANLEEKLGNPALYASQDAAATAKVTALQVDLAKQKALLEDAEMAWLEAQEAYDSAVEAAG</sequence>
<evidence type="ECO:0000256" key="3">
    <source>
        <dbReference type="ARBA" id="ARBA00022840"/>
    </source>
</evidence>
<dbReference type="CDD" id="cd03221">
    <property type="entry name" value="ABCF_EF-3"/>
    <property type="match status" value="2"/>
</dbReference>
<proteinExistence type="predicted"/>
<keyword evidence="3 6" id="KW-0067">ATP-binding</keyword>
<evidence type="ECO:0000256" key="2">
    <source>
        <dbReference type="ARBA" id="ARBA00022741"/>
    </source>
</evidence>
<dbReference type="InterPro" id="IPR003439">
    <property type="entry name" value="ABC_transporter-like_ATP-bd"/>
</dbReference>
<feature type="coiled-coil region" evidence="4">
    <location>
        <begin position="543"/>
        <end position="615"/>
    </location>
</feature>
<dbReference type="PROSITE" id="PS50893">
    <property type="entry name" value="ABC_TRANSPORTER_2"/>
    <property type="match status" value="2"/>
</dbReference>
<dbReference type="SMART" id="SM00382">
    <property type="entry name" value="AAA"/>
    <property type="match status" value="2"/>
</dbReference>
<dbReference type="InterPro" id="IPR027417">
    <property type="entry name" value="P-loop_NTPase"/>
</dbReference>
<feature type="domain" description="ABC transporter" evidence="5">
    <location>
        <begin position="2"/>
        <end position="243"/>
    </location>
</feature>
<dbReference type="EMBL" id="CP116805">
    <property type="protein sequence ID" value="WCL52805.1"/>
    <property type="molecule type" value="Genomic_DNA"/>
</dbReference>
<dbReference type="InterPro" id="IPR050611">
    <property type="entry name" value="ABCF"/>
</dbReference>
<keyword evidence="7" id="KW-1185">Reference proteome</keyword>
<evidence type="ECO:0000313" key="6">
    <source>
        <dbReference type="EMBL" id="WCL52805.1"/>
    </source>
</evidence>
<dbReference type="PANTHER" id="PTHR19211:SF14">
    <property type="entry name" value="ATP-BINDING CASSETTE SUB-FAMILY F MEMBER 1"/>
    <property type="match status" value="1"/>
</dbReference>
<keyword evidence="1" id="KW-0677">Repeat</keyword>
<reference evidence="6" key="1">
    <citation type="submission" date="2023-01" db="EMBL/GenBank/DDBJ databases">
        <title>The genome sequence of Kordiimonadaceae bacterium 6D33.</title>
        <authorList>
            <person name="Liu Y."/>
        </authorList>
    </citation>
    <scope>NUCLEOTIDE SEQUENCE</scope>
    <source>
        <strain evidence="6">6D33</strain>
    </source>
</reference>
<dbReference type="FunFam" id="3.40.50.300:FF:000011">
    <property type="entry name" value="Putative ABC transporter ATP-binding component"/>
    <property type="match status" value="1"/>
</dbReference>
<dbReference type="RefSeq" id="WP_289502232.1">
    <property type="nucleotide sequence ID" value="NZ_CP116805.1"/>
</dbReference>
<dbReference type="PROSITE" id="PS00211">
    <property type="entry name" value="ABC_TRANSPORTER_1"/>
    <property type="match status" value="2"/>
</dbReference>
<keyword evidence="4" id="KW-0175">Coiled coil</keyword>